<dbReference type="KEGG" id="ipu:108274225"/>
<evidence type="ECO:0000256" key="1">
    <source>
        <dbReference type="SAM" id="MobiDB-lite"/>
    </source>
</evidence>
<keyword evidence="2" id="KW-1185">Reference proteome</keyword>
<reference evidence="3 4" key="2">
    <citation type="submission" date="2025-04" db="UniProtKB">
        <authorList>
            <consortium name="RefSeq"/>
        </authorList>
    </citation>
    <scope>IDENTIFICATION</scope>
    <source>
        <tissue evidence="3 4">Blood</tissue>
    </source>
</reference>
<dbReference type="RefSeq" id="XP_053541148.1">
    <property type="nucleotide sequence ID" value="XM_053685173.1"/>
</dbReference>
<organism evidence="2 4">
    <name type="scientific">Ictalurus punctatus</name>
    <name type="common">Channel catfish</name>
    <name type="synonym">Silurus punctatus</name>
    <dbReference type="NCBI Taxonomy" id="7998"/>
    <lineage>
        <taxon>Eukaryota</taxon>
        <taxon>Metazoa</taxon>
        <taxon>Chordata</taxon>
        <taxon>Craniata</taxon>
        <taxon>Vertebrata</taxon>
        <taxon>Euteleostomi</taxon>
        <taxon>Actinopterygii</taxon>
        <taxon>Neopterygii</taxon>
        <taxon>Teleostei</taxon>
        <taxon>Ostariophysi</taxon>
        <taxon>Siluriformes</taxon>
        <taxon>Ictaluridae</taxon>
        <taxon>Ictalurus</taxon>
    </lineage>
</organism>
<reference evidence="2" key="1">
    <citation type="journal article" date="2016" name="Nat. Commun.">
        <title>The channel catfish genome sequence provides insights into the evolution of scale formation in teleosts.</title>
        <authorList>
            <person name="Liu Z."/>
            <person name="Liu S."/>
            <person name="Yao J."/>
            <person name="Bao L."/>
            <person name="Zhang J."/>
            <person name="Li Y."/>
            <person name="Jiang C."/>
            <person name="Sun L."/>
            <person name="Wang R."/>
            <person name="Zhang Y."/>
            <person name="Zhou T."/>
            <person name="Zeng Q."/>
            <person name="Fu Q."/>
            <person name="Gao S."/>
            <person name="Li N."/>
            <person name="Koren S."/>
            <person name="Jiang Y."/>
            <person name="Zimin A."/>
            <person name="Xu P."/>
            <person name="Phillippy A.M."/>
            <person name="Geng X."/>
            <person name="Song L."/>
            <person name="Sun F."/>
            <person name="Li C."/>
            <person name="Wang X."/>
            <person name="Chen A."/>
            <person name="Jin Y."/>
            <person name="Yuan Z."/>
            <person name="Yang Y."/>
            <person name="Tan S."/>
            <person name="Peatman E."/>
            <person name="Lu J."/>
            <person name="Qin Z."/>
            <person name="Dunham R."/>
            <person name="Li Z."/>
            <person name="Sonstegard T."/>
            <person name="Feng J."/>
            <person name="Danzmann R.G."/>
            <person name="Schroeder S."/>
            <person name="Scheffler B."/>
            <person name="Duke M.V."/>
            <person name="Ballard L."/>
            <person name="Kucuktas H."/>
            <person name="Kaltenboeck L."/>
            <person name="Liu H."/>
            <person name="Armbruster J."/>
            <person name="Xie Y."/>
            <person name="Kirby M.L."/>
            <person name="Tian Y."/>
            <person name="Flanagan M.E."/>
            <person name="Mu W."/>
            <person name="Waldbieser G.C."/>
        </authorList>
    </citation>
    <scope>NUCLEOTIDE SEQUENCE [LARGE SCALE GENOMIC DNA]</scope>
    <source>
        <strain evidence="2">SDA103</strain>
    </source>
</reference>
<proteinExistence type="predicted"/>
<protein>
    <submittedName>
        <fullName evidence="3 4">Uncharacterized protein LOC108274225</fullName>
    </submittedName>
</protein>
<name>A0A2D0SAH6_ICTPU</name>
<evidence type="ECO:0000313" key="3">
    <source>
        <dbReference type="RefSeq" id="XP_017339728.1"/>
    </source>
</evidence>
<dbReference type="RefSeq" id="XP_017339728.1">
    <property type="nucleotide sequence ID" value="XM_017484239.3"/>
</dbReference>
<evidence type="ECO:0000313" key="2">
    <source>
        <dbReference type="Proteomes" id="UP000221080"/>
    </source>
</evidence>
<dbReference type="AlphaFoldDB" id="A0A2D0SAH6"/>
<dbReference type="OrthoDB" id="5212at2759"/>
<accession>A0A2D0SAH6</accession>
<dbReference type="GeneID" id="108274225"/>
<dbReference type="RefSeq" id="XP_017339729.1">
    <property type="nucleotide sequence ID" value="XM_017484240.3"/>
</dbReference>
<evidence type="ECO:0000313" key="4">
    <source>
        <dbReference type="RefSeq" id="XP_017339729.1"/>
    </source>
</evidence>
<sequence>MPLQDTLDMPISLPCAPKKDHKGHKSANSMKKPNTDKVNLQRYHREHSWPEKPGRFVSEGVRETYTDDIEALSWALFNNLKGKASQELRHPVILNNDTCIIYDFEIEWAGNKYNWLKFNLFTSEDDINCVLDNCYELKCSEDILNVIVHYASVGEKDPKYLMLNGWIYKLYPMKLYVFLVGKQLTRNENADKIKKVIEGQHKKYEYKDIREGISNCKENSQDLYVLYAEYAQYFRETLLGIYTHGTFDPNKEAWFTTYFLATVISESARNFRSFIITLIALDLSLSQNLETQNKGLEFLLENLPMAKGGTWINSDRRGFHGASTVGGGKNTKLKKLIEEEDKMFETWLSVSSKTKIDTEMIKRLLKLLYGELRLNKDPSVLETFITNFIDFKKE</sequence>
<feature type="compositionally biased region" description="Polar residues" evidence="1">
    <location>
        <begin position="26"/>
        <end position="36"/>
    </location>
</feature>
<gene>
    <name evidence="3 4 5" type="primary">LOC108274225</name>
</gene>
<evidence type="ECO:0000313" key="5">
    <source>
        <dbReference type="RefSeq" id="XP_053541148.1"/>
    </source>
</evidence>
<feature type="region of interest" description="Disordered" evidence="1">
    <location>
        <begin position="1"/>
        <end position="36"/>
    </location>
</feature>
<dbReference type="Proteomes" id="UP000221080">
    <property type="component" value="Chromosome 13"/>
</dbReference>